<reference evidence="1 2" key="1">
    <citation type="journal article" date="2016" name="Nat. Commun.">
        <title>Thousands of microbial genomes shed light on interconnected biogeochemical processes in an aquifer system.</title>
        <authorList>
            <person name="Anantharaman K."/>
            <person name="Brown C.T."/>
            <person name="Hug L.A."/>
            <person name="Sharon I."/>
            <person name="Castelle C.J."/>
            <person name="Probst A.J."/>
            <person name="Thomas B.C."/>
            <person name="Singh A."/>
            <person name="Wilkins M.J."/>
            <person name="Karaoz U."/>
            <person name="Brodie E.L."/>
            <person name="Williams K.H."/>
            <person name="Hubbard S.S."/>
            <person name="Banfield J.F."/>
        </authorList>
    </citation>
    <scope>NUCLEOTIDE SEQUENCE [LARGE SCALE GENOMIC DNA]</scope>
</reference>
<dbReference type="Proteomes" id="UP000176634">
    <property type="component" value="Unassembled WGS sequence"/>
</dbReference>
<evidence type="ECO:0008006" key="3">
    <source>
        <dbReference type="Google" id="ProtNLM"/>
    </source>
</evidence>
<proteinExistence type="predicted"/>
<dbReference type="AlphaFoldDB" id="A0A1F6P9A0"/>
<name>A0A1F6P9A0_9BACT</name>
<sequence>MRVLFIIAVAIASLWLGGCGTGKAYVNLRKPIYLVTEDSFFTGCEKDPAGSGACRESRSQIVRDGVMLWLNHFEKDVRPFVGIVSNRDLVPFGTTNQPIHIMVMPGGCDEVSKKKTILACYFGGDWFSEPHINFTNTAPDHIAANVVAHEFGHALLGSEHYDNEDGTLSIMSEAVPIGGVVVSTDIDRLCWIHKECPKRKPVPKSGKGTK</sequence>
<dbReference type="EMBL" id="MFRA01000005">
    <property type="protein sequence ID" value="OGH92757.1"/>
    <property type="molecule type" value="Genomic_DNA"/>
</dbReference>
<organism evidence="1 2">
    <name type="scientific">Candidatus Magasanikbacteria bacterium RIFOXYD1_FULL_40_23</name>
    <dbReference type="NCBI Taxonomy" id="1798705"/>
    <lineage>
        <taxon>Bacteria</taxon>
        <taxon>Candidatus Magasanikiibacteriota</taxon>
    </lineage>
</organism>
<gene>
    <name evidence="1" type="ORF">A2563_03755</name>
</gene>
<dbReference type="SUPFAM" id="SSF55486">
    <property type="entry name" value="Metalloproteases ('zincins'), catalytic domain"/>
    <property type="match status" value="1"/>
</dbReference>
<comment type="caution">
    <text evidence="1">The sequence shown here is derived from an EMBL/GenBank/DDBJ whole genome shotgun (WGS) entry which is preliminary data.</text>
</comment>
<dbReference type="PROSITE" id="PS51257">
    <property type="entry name" value="PROKAR_LIPOPROTEIN"/>
    <property type="match status" value="1"/>
</dbReference>
<evidence type="ECO:0000313" key="2">
    <source>
        <dbReference type="Proteomes" id="UP000176634"/>
    </source>
</evidence>
<evidence type="ECO:0000313" key="1">
    <source>
        <dbReference type="EMBL" id="OGH92757.1"/>
    </source>
</evidence>
<protein>
    <recommendedName>
        <fullName evidence="3">Peptidase M10 metallopeptidase domain-containing protein</fullName>
    </recommendedName>
</protein>
<accession>A0A1F6P9A0</accession>